<dbReference type="Gene3D" id="2.60.40.1090">
    <property type="entry name" value="Fimbrial-type adhesion domain"/>
    <property type="match status" value="1"/>
</dbReference>
<reference evidence="1" key="2">
    <citation type="submission" date="2023-01" db="EMBL/GenBank/DDBJ databases">
        <authorList>
            <person name="Sun Q."/>
            <person name="Evtushenko L."/>
        </authorList>
    </citation>
    <scope>NUCLEOTIDE SEQUENCE</scope>
    <source>
        <strain evidence="1">VKM B-2935</strain>
    </source>
</reference>
<keyword evidence="2" id="KW-1185">Reference proteome</keyword>
<dbReference type="GO" id="GO:0009289">
    <property type="term" value="C:pilus"/>
    <property type="evidence" value="ECO:0007669"/>
    <property type="project" value="InterPro"/>
</dbReference>
<sequence length="375" mass="39286">MLANKKWYEDSRYEHRPGRDPLMAIDRIVLLMRGGCAGLAGLEGVRGVSAVYVPPSGAEQTSATSYRISSAAAGVSVELNFSNGVAHPDGVLLGSSTPLATVSPTGAFNFGSSVNNVPVTISLIKTGEFGSGYGMGANNIRFPDGLGSMQYYSSTDPGVKSSSINVINFPDTYGLGGTDSHYLAAVGTPYCEVLTLGNASLVAASPAVIQLSSVSSSAFSGIGAIDSGSSTRKFRFACHGTDETQPKVYFNATYPLGGSVNGVGMPSADSDIGIQILLNNVPVEFETYSSPLQWTKNAYAPYNPKEGGTYLASGYYCLKECGTSMTGANWIDGEVGTGNNDDIDVNVTFKYYQTTDARPAPSQFSVPFTVTLDVP</sequence>
<proteinExistence type="predicted"/>
<evidence type="ECO:0008006" key="3">
    <source>
        <dbReference type="Google" id="ProtNLM"/>
    </source>
</evidence>
<organism evidence="1 2">
    <name type="scientific">Pseudomonas turukhanskensis</name>
    <dbReference type="NCBI Taxonomy" id="1806536"/>
    <lineage>
        <taxon>Bacteria</taxon>
        <taxon>Pseudomonadati</taxon>
        <taxon>Pseudomonadota</taxon>
        <taxon>Gammaproteobacteria</taxon>
        <taxon>Pseudomonadales</taxon>
        <taxon>Pseudomonadaceae</taxon>
        <taxon>Pseudomonas</taxon>
    </lineage>
</organism>
<evidence type="ECO:0000313" key="2">
    <source>
        <dbReference type="Proteomes" id="UP001143328"/>
    </source>
</evidence>
<protein>
    <recommendedName>
        <fullName evidence="3">Fimbrial-type adhesion domain-containing protein</fullName>
    </recommendedName>
</protein>
<dbReference type="InterPro" id="IPR036937">
    <property type="entry name" value="Adhesion_dom_fimbrial_sf"/>
</dbReference>
<reference evidence="1" key="1">
    <citation type="journal article" date="2014" name="Int. J. Syst. Evol. Microbiol.">
        <title>Complete genome sequence of Corynebacterium casei LMG S-19264T (=DSM 44701T), isolated from a smear-ripened cheese.</title>
        <authorList>
            <consortium name="US DOE Joint Genome Institute (JGI-PGF)"/>
            <person name="Walter F."/>
            <person name="Albersmeier A."/>
            <person name="Kalinowski J."/>
            <person name="Ruckert C."/>
        </authorList>
    </citation>
    <scope>NUCLEOTIDE SEQUENCE</scope>
    <source>
        <strain evidence="1">VKM B-2935</strain>
    </source>
</reference>
<evidence type="ECO:0000313" key="1">
    <source>
        <dbReference type="EMBL" id="GLK87071.1"/>
    </source>
</evidence>
<name>A0A9W6NDZ2_9PSED</name>
<gene>
    <name evidence="1" type="ORF">GCM10017655_01330</name>
</gene>
<comment type="caution">
    <text evidence="1">The sequence shown here is derived from an EMBL/GenBank/DDBJ whole genome shotgun (WGS) entry which is preliminary data.</text>
</comment>
<accession>A0A9W6NDZ2</accession>
<dbReference type="Proteomes" id="UP001143328">
    <property type="component" value="Unassembled WGS sequence"/>
</dbReference>
<dbReference type="EMBL" id="BSFN01000001">
    <property type="protein sequence ID" value="GLK87071.1"/>
    <property type="molecule type" value="Genomic_DNA"/>
</dbReference>
<dbReference type="AlphaFoldDB" id="A0A9W6NDZ2"/>
<dbReference type="GO" id="GO:0007155">
    <property type="term" value="P:cell adhesion"/>
    <property type="evidence" value="ECO:0007669"/>
    <property type="project" value="InterPro"/>
</dbReference>